<feature type="signal peptide" evidence="1">
    <location>
        <begin position="1"/>
        <end position="22"/>
    </location>
</feature>
<dbReference type="Proteomes" id="UP000297245">
    <property type="component" value="Unassembled WGS sequence"/>
</dbReference>
<name>A0A4S8LR86_DENBC</name>
<organism evidence="2 3">
    <name type="scientific">Dendrothele bispora (strain CBS 962.96)</name>
    <dbReference type="NCBI Taxonomy" id="1314807"/>
    <lineage>
        <taxon>Eukaryota</taxon>
        <taxon>Fungi</taxon>
        <taxon>Dikarya</taxon>
        <taxon>Basidiomycota</taxon>
        <taxon>Agaricomycotina</taxon>
        <taxon>Agaricomycetes</taxon>
        <taxon>Agaricomycetidae</taxon>
        <taxon>Agaricales</taxon>
        <taxon>Agaricales incertae sedis</taxon>
        <taxon>Dendrothele</taxon>
    </lineage>
</organism>
<reference evidence="2 3" key="1">
    <citation type="journal article" date="2019" name="Nat. Ecol. Evol.">
        <title>Megaphylogeny resolves global patterns of mushroom evolution.</title>
        <authorList>
            <person name="Varga T."/>
            <person name="Krizsan K."/>
            <person name="Foldi C."/>
            <person name="Dima B."/>
            <person name="Sanchez-Garcia M."/>
            <person name="Sanchez-Ramirez S."/>
            <person name="Szollosi G.J."/>
            <person name="Szarkandi J.G."/>
            <person name="Papp V."/>
            <person name="Albert L."/>
            <person name="Andreopoulos W."/>
            <person name="Angelini C."/>
            <person name="Antonin V."/>
            <person name="Barry K.W."/>
            <person name="Bougher N.L."/>
            <person name="Buchanan P."/>
            <person name="Buyck B."/>
            <person name="Bense V."/>
            <person name="Catcheside P."/>
            <person name="Chovatia M."/>
            <person name="Cooper J."/>
            <person name="Damon W."/>
            <person name="Desjardin D."/>
            <person name="Finy P."/>
            <person name="Geml J."/>
            <person name="Haridas S."/>
            <person name="Hughes K."/>
            <person name="Justo A."/>
            <person name="Karasinski D."/>
            <person name="Kautmanova I."/>
            <person name="Kiss B."/>
            <person name="Kocsube S."/>
            <person name="Kotiranta H."/>
            <person name="LaButti K.M."/>
            <person name="Lechner B.E."/>
            <person name="Liimatainen K."/>
            <person name="Lipzen A."/>
            <person name="Lukacs Z."/>
            <person name="Mihaltcheva S."/>
            <person name="Morgado L.N."/>
            <person name="Niskanen T."/>
            <person name="Noordeloos M.E."/>
            <person name="Ohm R.A."/>
            <person name="Ortiz-Santana B."/>
            <person name="Ovrebo C."/>
            <person name="Racz N."/>
            <person name="Riley R."/>
            <person name="Savchenko A."/>
            <person name="Shiryaev A."/>
            <person name="Soop K."/>
            <person name="Spirin V."/>
            <person name="Szebenyi C."/>
            <person name="Tomsovsky M."/>
            <person name="Tulloss R.E."/>
            <person name="Uehling J."/>
            <person name="Grigoriev I.V."/>
            <person name="Vagvolgyi C."/>
            <person name="Papp T."/>
            <person name="Martin F.M."/>
            <person name="Miettinen O."/>
            <person name="Hibbett D.S."/>
            <person name="Nagy L.G."/>
        </authorList>
    </citation>
    <scope>NUCLEOTIDE SEQUENCE [LARGE SCALE GENOMIC DNA]</scope>
    <source>
        <strain evidence="2 3">CBS 962.96</strain>
    </source>
</reference>
<dbReference type="AlphaFoldDB" id="A0A4S8LR86"/>
<evidence type="ECO:0000256" key="1">
    <source>
        <dbReference type="SAM" id="SignalP"/>
    </source>
</evidence>
<keyword evidence="3" id="KW-1185">Reference proteome</keyword>
<evidence type="ECO:0000313" key="2">
    <source>
        <dbReference type="EMBL" id="THU91483.1"/>
    </source>
</evidence>
<feature type="chain" id="PRO_5020641517" evidence="1">
    <location>
        <begin position="23"/>
        <end position="135"/>
    </location>
</feature>
<accession>A0A4S8LR86</accession>
<dbReference type="EMBL" id="ML179305">
    <property type="protein sequence ID" value="THU91483.1"/>
    <property type="molecule type" value="Genomic_DNA"/>
</dbReference>
<gene>
    <name evidence="2" type="ORF">K435DRAFT_233411</name>
</gene>
<proteinExistence type="predicted"/>
<protein>
    <submittedName>
        <fullName evidence="2">Uncharacterized protein</fullName>
    </submittedName>
</protein>
<sequence length="135" mass="14783">MHFHSTLSLISLIAISASTTFAVATPQNQLESVPALNRRDQCNTGPILVSTLPHNFHSYTYKHQISRSATLSSHSATLLTFSSSPSKKTHLSSSHLKINLSRLPYLTFTLHNCSQCCISLESPSDPHVIFAHAVV</sequence>
<keyword evidence="1" id="KW-0732">Signal</keyword>
<evidence type="ECO:0000313" key="3">
    <source>
        <dbReference type="Proteomes" id="UP000297245"/>
    </source>
</evidence>